<name>A0A4Z1FD74_9HELO</name>
<sequence>MSGTTNRRGGEALIMLMILIDHWKRFVGKLRSEELIGMLDRSLGLIEETKRLASRGAAGAAGIGRGVGKSTTNEGGGIERHCEENYC</sequence>
<feature type="region of interest" description="Disordered" evidence="1">
    <location>
        <begin position="60"/>
        <end position="87"/>
    </location>
</feature>
<organism evidence="2 3">
    <name type="scientific">Botrytis paeoniae</name>
    <dbReference type="NCBI Taxonomy" id="278948"/>
    <lineage>
        <taxon>Eukaryota</taxon>
        <taxon>Fungi</taxon>
        <taxon>Dikarya</taxon>
        <taxon>Ascomycota</taxon>
        <taxon>Pezizomycotina</taxon>
        <taxon>Leotiomycetes</taxon>
        <taxon>Helotiales</taxon>
        <taxon>Sclerotiniaceae</taxon>
        <taxon>Botrytis</taxon>
    </lineage>
</organism>
<evidence type="ECO:0000256" key="1">
    <source>
        <dbReference type="SAM" id="MobiDB-lite"/>
    </source>
</evidence>
<proteinExistence type="predicted"/>
<comment type="caution">
    <text evidence="2">The sequence shown here is derived from an EMBL/GenBank/DDBJ whole genome shotgun (WGS) entry which is preliminary data.</text>
</comment>
<feature type="compositionally biased region" description="Basic and acidic residues" evidence="1">
    <location>
        <begin position="77"/>
        <end position="87"/>
    </location>
</feature>
<dbReference type="Proteomes" id="UP000297910">
    <property type="component" value="Unassembled WGS sequence"/>
</dbReference>
<evidence type="ECO:0000313" key="2">
    <source>
        <dbReference type="EMBL" id="TGO19517.1"/>
    </source>
</evidence>
<protein>
    <submittedName>
        <fullName evidence="2">Uncharacterized protein</fullName>
    </submittedName>
</protein>
<dbReference type="EMBL" id="PQXI01000340">
    <property type="protein sequence ID" value="TGO19517.1"/>
    <property type="molecule type" value="Genomic_DNA"/>
</dbReference>
<evidence type="ECO:0000313" key="3">
    <source>
        <dbReference type="Proteomes" id="UP000297910"/>
    </source>
</evidence>
<dbReference type="AlphaFoldDB" id="A0A4Z1FD74"/>
<keyword evidence="3" id="KW-1185">Reference proteome</keyword>
<reference evidence="2 3" key="1">
    <citation type="submission" date="2017-12" db="EMBL/GenBank/DDBJ databases">
        <title>Comparative genomics of Botrytis spp.</title>
        <authorList>
            <person name="Valero-Jimenez C.A."/>
            <person name="Tapia P."/>
            <person name="Veloso J."/>
            <person name="Silva-Moreno E."/>
            <person name="Staats M."/>
            <person name="Valdes J.H."/>
            <person name="Van Kan J.A.L."/>
        </authorList>
    </citation>
    <scope>NUCLEOTIDE SEQUENCE [LARGE SCALE GENOMIC DNA]</scope>
    <source>
        <strain evidence="2 3">Bp0003</strain>
    </source>
</reference>
<gene>
    <name evidence="2" type="ORF">BPAE_0342g00100</name>
</gene>
<accession>A0A4Z1FD74</accession>